<keyword evidence="1" id="KW-1133">Transmembrane helix</keyword>
<accession>A0A449BB99</accession>
<gene>
    <name evidence="2" type="ORF">NCTC10138_00052</name>
</gene>
<evidence type="ECO:0000313" key="2">
    <source>
        <dbReference type="EMBL" id="VEU79619.1"/>
    </source>
</evidence>
<dbReference type="KEGG" id="aaxa:NCTC10138_00052"/>
<organism evidence="2 3">
    <name type="scientific">Haploplasma axanthum</name>
    <name type="common">Acholeplasma axanthum</name>
    <dbReference type="NCBI Taxonomy" id="29552"/>
    <lineage>
        <taxon>Bacteria</taxon>
        <taxon>Bacillati</taxon>
        <taxon>Mycoplasmatota</taxon>
        <taxon>Mollicutes</taxon>
        <taxon>Acholeplasmatales</taxon>
        <taxon>Acholeplasmataceae</taxon>
        <taxon>Haploplasma</taxon>
    </lineage>
</organism>
<feature type="transmembrane region" description="Helical" evidence="1">
    <location>
        <begin position="173"/>
        <end position="192"/>
    </location>
</feature>
<dbReference type="EMBL" id="LR215048">
    <property type="protein sequence ID" value="VEU79619.1"/>
    <property type="molecule type" value="Genomic_DNA"/>
</dbReference>
<evidence type="ECO:0000313" key="3">
    <source>
        <dbReference type="Proteomes" id="UP000289841"/>
    </source>
</evidence>
<feature type="transmembrane region" description="Helical" evidence="1">
    <location>
        <begin position="101"/>
        <end position="118"/>
    </location>
</feature>
<evidence type="ECO:0000256" key="1">
    <source>
        <dbReference type="SAM" id="Phobius"/>
    </source>
</evidence>
<feature type="transmembrane region" description="Helical" evidence="1">
    <location>
        <begin position="246"/>
        <end position="265"/>
    </location>
</feature>
<feature type="transmembrane region" description="Helical" evidence="1">
    <location>
        <begin position="302"/>
        <end position="318"/>
    </location>
</feature>
<feature type="transmembrane region" description="Helical" evidence="1">
    <location>
        <begin position="277"/>
        <end position="296"/>
    </location>
</feature>
<protein>
    <submittedName>
        <fullName evidence="2">Protein of uncharacterized function (DUF1700)</fullName>
    </submittedName>
</protein>
<feature type="transmembrane region" description="Helical" evidence="1">
    <location>
        <begin position="330"/>
        <end position="348"/>
    </location>
</feature>
<keyword evidence="3" id="KW-1185">Reference proteome</keyword>
<dbReference type="OrthoDB" id="9781544at2"/>
<dbReference type="STRING" id="1278311.GCA_000428705_01011"/>
<dbReference type="Pfam" id="PF22564">
    <property type="entry name" value="HAAS"/>
    <property type="match status" value="1"/>
</dbReference>
<name>A0A449BB99_HAPAX</name>
<feature type="transmembrane region" description="Helical" evidence="1">
    <location>
        <begin position="77"/>
        <end position="95"/>
    </location>
</feature>
<proteinExistence type="predicted"/>
<sequence>MKNKFIEELREYLEDKDVSKNQIDEIIADYQEFYEEYSNRGLSEEEIIERLGRPRTIYKNIRNTVITIKEETWKSKAIAVSPFISVLAFVLIGYFTKVWHPTWLVFLFVPLSGVMFSGKNLLNTLLGMSPFLTTATYILIGHFFNVWHPTWLIFLLIPILGVLTDKESFKNKVAGLSVFIGIIAAFLVTYFGILEWKYAWLFFLLVILSTPLFRDKNKPKEIIFFISAITAIILYIVLVFSKVTIPLALCSFFIPLVIGIWTDHINVTIEIDKSKKTILFTMLSVLIIAAFVVLGVIFKNWIYIWQVLLLIPIFAVVIESSQKNKFRMTSITPFIALALFFSFGYFYAAWQISWLAFLLIPIIGVLEGESKIIESKREKIKDWY</sequence>
<feature type="transmembrane region" description="Helical" evidence="1">
    <location>
        <begin position="125"/>
        <end position="144"/>
    </location>
</feature>
<dbReference type="Proteomes" id="UP000289841">
    <property type="component" value="Chromosome"/>
</dbReference>
<feature type="transmembrane region" description="Helical" evidence="1">
    <location>
        <begin position="198"/>
        <end position="215"/>
    </location>
</feature>
<dbReference type="AlphaFoldDB" id="A0A449BB99"/>
<keyword evidence="1" id="KW-0812">Transmembrane</keyword>
<reference evidence="2 3" key="1">
    <citation type="submission" date="2019-01" db="EMBL/GenBank/DDBJ databases">
        <authorList>
            <consortium name="Pathogen Informatics"/>
        </authorList>
    </citation>
    <scope>NUCLEOTIDE SEQUENCE [LARGE SCALE GENOMIC DNA]</scope>
    <source>
        <strain evidence="2 3">NCTC10138</strain>
    </source>
</reference>
<keyword evidence="1" id="KW-0472">Membrane</keyword>
<feature type="transmembrane region" description="Helical" evidence="1">
    <location>
        <begin position="222"/>
        <end position="240"/>
    </location>
</feature>
<feature type="transmembrane region" description="Helical" evidence="1">
    <location>
        <begin position="150"/>
        <end position="166"/>
    </location>
</feature>